<comment type="caution">
    <text evidence="2">The sequence shown here is derived from an EMBL/GenBank/DDBJ whole genome shotgun (WGS) entry which is preliminary data.</text>
</comment>
<name>A0A840SXE1_9RHOB</name>
<dbReference type="CDD" id="cd02440">
    <property type="entry name" value="AdoMet_MTases"/>
    <property type="match status" value="1"/>
</dbReference>
<evidence type="ECO:0000259" key="1">
    <source>
        <dbReference type="Pfam" id="PF05050"/>
    </source>
</evidence>
<sequence>MSGPSAERTAALRGPADDELVLAGVIVPGDEQVLTPVIRQAMLAGRFETEEAAQIPHIVRDGDRVLEIGAGIGFISTLLARQPQVARVIAVEANPHLLDYMGRLHARNGVDKVHRLNAILGNSAAANVTFYLRRDFWMGSISAEPNPWIGTVEVPTMSLDGLLRDEAIDLIVCDVEGAEADLFEGADLSGVDRIFVETHDHVTGLSGVRRLFVTMHDHGFVYDPRHSTGSVVLFRRLGETDIVRPYSG</sequence>
<dbReference type="GO" id="GO:0032259">
    <property type="term" value="P:methylation"/>
    <property type="evidence" value="ECO:0007669"/>
    <property type="project" value="UniProtKB-KW"/>
</dbReference>
<dbReference type="NCBIfam" id="TIGR01444">
    <property type="entry name" value="fkbM_fam"/>
    <property type="match status" value="1"/>
</dbReference>
<accession>A0A840SXE1</accession>
<gene>
    <name evidence="2" type="ORF">HNP73_003837</name>
</gene>
<dbReference type="PANTHER" id="PTHR34203:SF15">
    <property type="entry name" value="SLL1173 PROTEIN"/>
    <property type="match status" value="1"/>
</dbReference>
<dbReference type="InterPro" id="IPR052514">
    <property type="entry name" value="SAM-dependent_MTase"/>
</dbReference>
<dbReference type="Proteomes" id="UP000549457">
    <property type="component" value="Unassembled WGS sequence"/>
</dbReference>
<organism evidence="2 3">
    <name type="scientific">Amaricoccus macauensis</name>
    <dbReference type="NCBI Taxonomy" id="57001"/>
    <lineage>
        <taxon>Bacteria</taxon>
        <taxon>Pseudomonadati</taxon>
        <taxon>Pseudomonadota</taxon>
        <taxon>Alphaproteobacteria</taxon>
        <taxon>Rhodobacterales</taxon>
        <taxon>Paracoccaceae</taxon>
        <taxon>Amaricoccus</taxon>
    </lineage>
</organism>
<dbReference type="AlphaFoldDB" id="A0A840SXE1"/>
<protein>
    <submittedName>
        <fullName evidence="2">FkbM family methyltransferase</fullName>
    </submittedName>
</protein>
<dbReference type="SUPFAM" id="SSF53335">
    <property type="entry name" value="S-adenosyl-L-methionine-dependent methyltransferases"/>
    <property type="match status" value="1"/>
</dbReference>
<dbReference type="Gene3D" id="3.40.50.150">
    <property type="entry name" value="Vaccinia Virus protein VP39"/>
    <property type="match status" value="1"/>
</dbReference>
<dbReference type="PANTHER" id="PTHR34203">
    <property type="entry name" value="METHYLTRANSFERASE, FKBM FAMILY PROTEIN"/>
    <property type="match status" value="1"/>
</dbReference>
<feature type="domain" description="Methyltransferase FkbM" evidence="1">
    <location>
        <begin position="67"/>
        <end position="222"/>
    </location>
</feature>
<dbReference type="GO" id="GO:0008168">
    <property type="term" value="F:methyltransferase activity"/>
    <property type="evidence" value="ECO:0007669"/>
    <property type="project" value="UniProtKB-KW"/>
</dbReference>
<reference evidence="2 3" key="1">
    <citation type="submission" date="2020-08" db="EMBL/GenBank/DDBJ databases">
        <title>Genomic Encyclopedia of Type Strains, Phase IV (KMG-IV): sequencing the most valuable type-strain genomes for metagenomic binning, comparative biology and taxonomic classification.</title>
        <authorList>
            <person name="Goeker M."/>
        </authorList>
    </citation>
    <scope>NUCLEOTIDE SEQUENCE [LARGE SCALE GENOMIC DNA]</scope>
    <source>
        <strain evidence="2 3">DSM 101730</strain>
    </source>
</reference>
<dbReference type="RefSeq" id="WP_184153664.1">
    <property type="nucleotide sequence ID" value="NZ_JACHFM010000004.1"/>
</dbReference>
<dbReference type="InterPro" id="IPR029063">
    <property type="entry name" value="SAM-dependent_MTases_sf"/>
</dbReference>
<dbReference type="EMBL" id="JACHFM010000004">
    <property type="protein sequence ID" value="MBB5223883.1"/>
    <property type="molecule type" value="Genomic_DNA"/>
</dbReference>
<evidence type="ECO:0000313" key="2">
    <source>
        <dbReference type="EMBL" id="MBB5223883.1"/>
    </source>
</evidence>
<dbReference type="InterPro" id="IPR006342">
    <property type="entry name" value="FkbM_mtfrase"/>
</dbReference>
<keyword evidence="3" id="KW-1185">Reference proteome</keyword>
<proteinExistence type="predicted"/>
<evidence type="ECO:0000313" key="3">
    <source>
        <dbReference type="Proteomes" id="UP000549457"/>
    </source>
</evidence>
<keyword evidence="2" id="KW-0489">Methyltransferase</keyword>
<dbReference type="Pfam" id="PF05050">
    <property type="entry name" value="Methyltransf_21"/>
    <property type="match status" value="1"/>
</dbReference>
<keyword evidence="2" id="KW-0808">Transferase</keyword>